<dbReference type="Proteomes" id="UP000319769">
    <property type="component" value="Unassembled WGS sequence"/>
</dbReference>
<proteinExistence type="inferred from homology"/>
<dbReference type="PANTHER" id="PTHR24321">
    <property type="entry name" value="DEHYDROGENASES, SHORT CHAIN"/>
    <property type="match status" value="1"/>
</dbReference>
<evidence type="ECO:0000313" key="3">
    <source>
        <dbReference type="EMBL" id="KAA9163249.1"/>
    </source>
</evidence>
<dbReference type="PRINTS" id="PR00080">
    <property type="entry name" value="SDRFAMILY"/>
</dbReference>
<sequence>MSGAGQRLAGKVAIVVGAGQLPGATIGNGRAAAVLYAREGAKVVAADRDLAAAEDTVKEITAAGGDAIAVRADVTSEDDLVAMVRACIGKWGRVDVLHNNVGVAKAAGDAPVTEIEAAAFARIMAINLEGMVLACKHALPVMCAQGSGVITNIASNAAITDYPTVGYRTSKAGVVSLTEHLAIRNAEYGVRANTILPGLMETPMAVEAKVGRGGATRDEIVAGRNARVPLRRRGGTAWDVANAALFLASEEASFITGAALVVDGGQHLVTG</sequence>
<accession>A0A5N0VA27</accession>
<evidence type="ECO:0000256" key="2">
    <source>
        <dbReference type="ARBA" id="ARBA00023002"/>
    </source>
</evidence>
<dbReference type="SUPFAM" id="SSF51735">
    <property type="entry name" value="NAD(P)-binding Rossmann-fold domains"/>
    <property type="match status" value="1"/>
</dbReference>
<dbReference type="CDD" id="cd05233">
    <property type="entry name" value="SDR_c"/>
    <property type="match status" value="1"/>
</dbReference>
<dbReference type="OrthoDB" id="3566316at2"/>
<organism evidence="3 4">
    <name type="scientific">Amycolatopsis acidicola</name>
    <dbReference type="NCBI Taxonomy" id="2596893"/>
    <lineage>
        <taxon>Bacteria</taxon>
        <taxon>Bacillati</taxon>
        <taxon>Actinomycetota</taxon>
        <taxon>Actinomycetes</taxon>
        <taxon>Pseudonocardiales</taxon>
        <taxon>Pseudonocardiaceae</taxon>
        <taxon>Amycolatopsis</taxon>
    </lineage>
</organism>
<dbReference type="RefSeq" id="WP_144750801.1">
    <property type="nucleotide sequence ID" value="NZ_VMNW02000010.1"/>
</dbReference>
<evidence type="ECO:0000256" key="1">
    <source>
        <dbReference type="ARBA" id="ARBA00006484"/>
    </source>
</evidence>
<dbReference type="Pfam" id="PF13561">
    <property type="entry name" value="adh_short_C2"/>
    <property type="match status" value="1"/>
</dbReference>
<name>A0A5N0VA27_9PSEU</name>
<dbReference type="InterPro" id="IPR036291">
    <property type="entry name" value="NAD(P)-bd_dom_sf"/>
</dbReference>
<dbReference type="Gene3D" id="3.40.50.720">
    <property type="entry name" value="NAD(P)-binding Rossmann-like Domain"/>
    <property type="match status" value="1"/>
</dbReference>
<keyword evidence="2" id="KW-0560">Oxidoreductase</keyword>
<dbReference type="PANTHER" id="PTHR24321:SF15">
    <property type="entry name" value="OXIDOREDUCTASE UCPA"/>
    <property type="match status" value="1"/>
</dbReference>
<dbReference type="FunFam" id="3.40.50.720:FF:000084">
    <property type="entry name" value="Short-chain dehydrogenase reductase"/>
    <property type="match status" value="1"/>
</dbReference>
<dbReference type="GO" id="GO:0016491">
    <property type="term" value="F:oxidoreductase activity"/>
    <property type="evidence" value="ECO:0007669"/>
    <property type="project" value="UniProtKB-KW"/>
</dbReference>
<gene>
    <name evidence="3" type="ORF">FPZ12_009605</name>
</gene>
<comment type="caution">
    <text evidence="3">The sequence shown here is derived from an EMBL/GenBank/DDBJ whole genome shotgun (WGS) entry which is preliminary data.</text>
</comment>
<evidence type="ECO:0000313" key="4">
    <source>
        <dbReference type="Proteomes" id="UP000319769"/>
    </source>
</evidence>
<comment type="similarity">
    <text evidence="1">Belongs to the short-chain dehydrogenases/reductases (SDR) family.</text>
</comment>
<dbReference type="EMBL" id="VMNW02000010">
    <property type="protein sequence ID" value="KAA9163249.1"/>
    <property type="molecule type" value="Genomic_DNA"/>
</dbReference>
<reference evidence="3" key="1">
    <citation type="submission" date="2019-09" db="EMBL/GenBank/DDBJ databases">
        <authorList>
            <person name="Teo W.F.A."/>
            <person name="Duangmal K."/>
        </authorList>
    </citation>
    <scope>NUCLEOTIDE SEQUENCE [LARGE SCALE GENOMIC DNA]</scope>
    <source>
        <strain evidence="3">K81G1</strain>
    </source>
</reference>
<dbReference type="PRINTS" id="PR00081">
    <property type="entry name" value="GDHRDH"/>
</dbReference>
<keyword evidence="4" id="KW-1185">Reference proteome</keyword>
<dbReference type="InterPro" id="IPR002347">
    <property type="entry name" value="SDR_fam"/>
</dbReference>
<protein>
    <submittedName>
        <fullName evidence="3">SDR family oxidoreductase</fullName>
    </submittedName>
</protein>
<dbReference type="AlphaFoldDB" id="A0A5N0VA27"/>